<evidence type="ECO:0000313" key="1">
    <source>
        <dbReference type="EMBL" id="AZF98808.1"/>
    </source>
</evidence>
<reference evidence="1 2" key="1">
    <citation type="submission" date="2018-10" db="EMBL/GenBank/DDBJ databases">
        <authorList>
            <person name="Washington J.M."/>
            <person name="Garlena R.A."/>
            <person name="Russell D.A."/>
            <person name="Pope W.H."/>
            <person name="Jacobs-Sera D."/>
            <person name="Hatfull G.F."/>
        </authorList>
    </citation>
    <scope>NUCLEOTIDE SEQUENCE [LARGE SCALE GENOMIC DNA]</scope>
</reference>
<gene>
    <name evidence="1" type="primary">68</name>
    <name evidence="1" type="ORF">SEA_MARIDALIA_68</name>
</gene>
<protein>
    <submittedName>
        <fullName evidence="1">Uncharacterized protein</fullName>
    </submittedName>
</protein>
<accession>A0A3G8FVP9</accession>
<proteinExistence type="predicted"/>
<name>A0A3G8FVP9_9CAUD</name>
<dbReference type="GeneID" id="77929009"/>
<keyword evidence="2" id="KW-1185">Reference proteome</keyword>
<dbReference type="KEGG" id="vg:77929009"/>
<dbReference type="RefSeq" id="YP_010653178.1">
    <property type="nucleotide sequence ID" value="NC_070794.1"/>
</dbReference>
<sequence length="95" mass="10041">MDVPSIDGQPSAVSCGKLHPMSDVVKTFKGTVTVTFADGSTETYPGGNAVVYEHAGLLKVTDASKVDHLFSPNFWSSVTDGTPKKPAKPRIGTVY</sequence>
<evidence type="ECO:0000313" key="2">
    <source>
        <dbReference type="Proteomes" id="UP000268552"/>
    </source>
</evidence>
<organism evidence="1 2">
    <name type="scientific">Gordonia phage Maridalia</name>
    <dbReference type="NCBI Taxonomy" id="2488957"/>
    <lineage>
        <taxon>Viruses</taxon>
        <taxon>Duplodnaviria</taxon>
        <taxon>Heunggongvirae</taxon>
        <taxon>Uroviricota</taxon>
        <taxon>Caudoviricetes</taxon>
        <taxon>Nymbaxtervirinae</taxon>
        <taxon>Nymphadoravirus</taxon>
        <taxon>Nymphadoravirus maridalia</taxon>
    </lineage>
</organism>
<dbReference type="Proteomes" id="UP000268552">
    <property type="component" value="Genome"/>
</dbReference>
<dbReference type="EMBL" id="MK112547">
    <property type="protein sequence ID" value="AZF98808.1"/>
    <property type="molecule type" value="Genomic_DNA"/>
</dbReference>